<evidence type="ECO:0000313" key="5">
    <source>
        <dbReference type="Proteomes" id="UP001597018"/>
    </source>
</evidence>
<accession>A0ABW3FUA7</accession>
<reference evidence="5" key="1">
    <citation type="journal article" date="2019" name="Int. J. Syst. Evol. Microbiol.">
        <title>The Global Catalogue of Microorganisms (GCM) 10K type strain sequencing project: providing services to taxonomists for standard genome sequencing and annotation.</title>
        <authorList>
            <consortium name="The Broad Institute Genomics Platform"/>
            <consortium name="The Broad Institute Genome Sequencing Center for Infectious Disease"/>
            <person name="Wu L."/>
            <person name="Ma J."/>
        </authorList>
    </citation>
    <scope>NUCLEOTIDE SEQUENCE [LARGE SCALE GENOMIC DNA]</scope>
    <source>
        <strain evidence="5">CCUG 56401</strain>
    </source>
</reference>
<gene>
    <name evidence="4" type="ORF">ACFQ16_11920</name>
</gene>
<dbReference type="InterPro" id="IPR008278">
    <property type="entry name" value="4-PPantetheinyl_Trfase_dom"/>
</dbReference>
<dbReference type="InterPro" id="IPR037143">
    <property type="entry name" value="4-PPantetheinyl_Trfase_dom_sf"/>
</dbReference>
<dbReference type="PANTHER" id="PTHR38096">
    <property type="entry name" value="ENTEROBACTIN SYNTHASE COMPONENT D"/>
    <property type="match status" value="1"/>
</dbReference>
<organism evidence="4 5">
    <name type="scientific">Saccharopolyspora rosea</name>
    <dbReference type="NCBI Taxonomy" id="524884"/>
    <lineage>
        <taxon>Bacteria</taxon>
        <taxon>Bacillati</taxon>
        <taxon>Actinomycetota</taxon>
        <taxon>Actinomycetes</taxon>
        <taxon>Pseudonocardiales</taxon>
        <taxon>Pseudonocardiaceae</taxon>
        <taxon>Saccharopolyspora</taxon>
    </lineage>
</organism>
<keyword evidence="5" id="KW-1185">Reference proteome</keyword>
<dbReference type="GO" id="GO:0016740">
    <property type="term" value="F:transferase activity"/>
    <property type="evidence" value="ECO:0007669"/>
    <property type="project" value="UniProtKB-KW"/>
</dbReference>
<dbReference type="InterPro" id="IPR003542">
    <property type="entry name" value="Enbac_synth_compD-like"/>
</dbReference>
<dbReference type="Proteomes" id="UP001597018">
    <property type="component" value="Unassembled WGS sequence"/>
</dbReference>
<name>A0ABW3FUA7_9PSEU</name>
<dbReference type="InterPro" id="IPR041354">
    <property type="entry name" value="4PPT_N"/>
</dbReference>
<dbReference type="RefSeq" id="WP_263248022.1">
    <property type="nucleotide sequence ID" value="NZ_BAABLT010000005.1"/>
</dbReference>
<evidence type="ECO:0000256" key="1">
    <source>
        <dbReference type="ARBA" id="ARBA00022679"/>
    </source>
</evidence>
<dbReference type="Pfam" id="PF17837">
    <property type="entry name" value="4PPT_N"/>
    <property type="match status" value="1"/>
</dbReference>
<sequence>MHENPAVIATLLPDAARSAEAFGDPPEAVLLPEEEPLVARAVDKRRREVTTARWCARRALAELGVPPAPVPRGERGEPVWPDGVVGSLTHCDGYRAAVVGRAEQVLTVGIDAEPDGPLPDGVLDVVSLPAERARLTELSTADPSRNWDRLLFCCKESVYKAWFPLTREWLGFEDARIDVDPAAGTFTAHLLRPAPEVGGAPLTGFSGRWTTGRGLVVAAIVRQRT</sequence>
<dbReference type="EMBL" id="JBHTIW010000007">
    <property type="protein sequence ID" value="MFD0920450.1"/>
    <property type="molecule type" value="Genomic_DNA"/>
</dbReference>
<dbReference type="SUPFAM" id="SSF56214">
    <property type="entry name" value="4'-phosphopantetheinyl transferase"/>
    <property type="match status" value="1"/>
</dbReference>
<evidence type="ECO:0000259" key="2">
    <source>
        <dbReference type="Pfam" id="PF01648"/>
    </source>
</evidence>
<protein>
    <submittedName>
        <fullName evidence="4">4'-phosphopantetheinyl transferase</fullName>
    </submittedName>
</protein>
<dbReference type="Gene3D" id="3.90.470.20">
    <property type="entry name" value="4'-phosphopantetheinyl transferase domain"/>
    <property type="match status" value="1"/>
</dbReference>
<feature type="domain" description="4'-phosphopantetheinyl transferase" evidence="2">
    <location>
        <begin position="108"/>
        <end position="184"/>
    </location>
</feature>
<dbReference type="PRINTS" id="PR01399">
    <property type="entry name" value="ENTSNTHTASED"/>
</dbReference>
<dbReference type="PANTHER" id="PTHR38096:SF1">
    <property type="entry name" value="ENTEROBACTIN SYNTHASE COMPONENT D"/>
    <property type="match status" value="1"/>
</dbReference>
<dbReference type="Pfam" id="PF01648">
    <property type="entry name" value="ACPS"/>
    <property type="match status" value="1"/>
</dbReference>
<evidence type="ECO:0000259" key="3">
    <source>
        <dbReference type="Pfam" id="PF17837"/>
    </source>
</evidence>
<feature type="domain" description="4'-phosphopantetheinyl transferase N-terminal" evidence="3">
    <location>
        <begin position="33"/>
        <end position="99"/>
    </location>
</feature>
<keyword evidence="1 4" id="KW-0808">Transferase</keyword>
<comment type="caution">
    <text evidence="4">The sequence shown here is derived from an EMBL/GenBank/DDBJ whole genome shotgun (WGS) entry which is preliminary data.</text>
</comment>
<evidence type="ECO:0000313" key="4">
    <source>
        <dbReference type="EMBL" id="MFD0920450.1"/>
    </source>
</evidence>
<proteinExistence type="predicted"/>